<dbReference type="AlphaFoldDB" id="A0A5C6QTJ2"/>
<dbReference type="RefSeq" id="WP_146782817.1">
    <property type="nucleotide sequence ID" value="NZ_VOLT01000001.1"/>
</dbReference>
<evidence type="ECO:0000256" key="1">
    <source>
        <dbReference type="SAM" id="MobiDB-lite"/>
    </source>
</evidence>
<feature type="compositionally biased region" description="Polar residues" evidence="1">
    <location>
        <begin position="14"/>
        <end position="23"/>
    </location>
</feature>
<dbReference type="Proteomes" id="UP000321822">
    <property type="component" value="Unassembled WGS sequence"/>
</dbReference>
<feature type="compositionally biased region" description="Basic and acidic residues" evidence="1">
    <location>
        <begin position="35"/>
        <end position="44"/>
    </location>
</feature>
<organism evidence="2 3">
    <name type="scientific">Colwellia demingiae</name>
    <dbReference type="NCBI Taxonomy" id="89401"/>
    <lineage>
        <taxon>Bacteria</taxon>
        <taxon>Pseudomonadati</taxon>
        <taxon>Pseudomonadota</taxon>
        <taxon>Gammaproteobacteria</taxon>
        <taxon>Alteromonadales</taxon>
        <taxon>Colwelliaceae</taxon>
        <taxon>Colwellia</taxon>
    </lineage>
</organism>
<gene>
    <name evidence="2" type="ORF">ESZ36_02025</name>
</gene>
<dbReference type="NCBIfam" id="TIGR04101">
    <property type="entry name" value="CCGSCS"/>
    <property type="match status" value="1"/>
</dbReference>
<protein>
    <submittedName>
        <fullName evidence="2">CCGSCS motif protein</fullName>
    </submittedName>
</protein>
<reference evidence="2 3" key="1">
    <citation type="submission" date="2019-07" db="EMBL/GenBank/DDBJ databases">
        <title>Genomes of sea-ice associated Colwellia species.</title>
        <authorList>
            <person name="Bowman J.P."/>
        </authorList>
    </citation>
    <scope>NUCLEOTIDE SEQUENCE [LARGE SCALE GENOMIC DNA]</scope>
    <source>
        <strain evidence="2 3">ACAM 459</strain>
    </source>
</reference>
<proteinExistence type="predicted"/>
<comment type="caution">
    <text evidence="2">The sequence shown here is derived from an EMBL/GenBank/DDBJ whole genome shotgun (WGS) entry which is preliminary data.</text>
</comment>
<evidence type="ECO:0000313" key="3">
    <source>
        <dbReference type="Proteomes" id="UP000321822"/>
    </source>
</evidence>
<keyword evidence="3" id="KW-1185">Reference proteome</keyword>
<accession>A0A5C6QTJ2</accession>
<evidence type="ECO:0000313" key="2">
    <source>
        <dbReference type="EMBL" id="TWX72032.1"/>
    </source>
</evidence>
<dbReference type="InterPro" id="IPR026481">
    <property type="entry name" value="CCGSCS"/>
</dbReference>
<name>A0A5C6QTJ2_9GAMM</name>
<feature type="region of interest" description="Disordered" evidence="1">
    <location>
        <begin position="1"/>
        <end position="44"/>
    </location>
</feature>
<sequence>MFNIFKTNKEQTNDDVSAQSNELESAVKNNSNEEGENKKVHGEDGVCCGGCGGE</sequence>
<dbReference type="EMBL" id="VOLT01000001">
    <property type="protein sequence ID" value="TWX72032.1"/>
    <property type="molecule type" value="Genomic_DNA"/>
</dbReference>